<keyword evidence="2" id="KW-0472">Membrane</keyword>
<evidence type="ECO:0000313" key="3">
    <source>
        <dbReference type="EMBL" id="VDL69777.1"/>
    </source>
</evidence>
<sequence length="562" mass="61505">MFGVSDTLEGSQVACSRENVTDLAKFRKRDIVIIPVGLNSPANPKPFHYTFIGGVEKESHSTDGSMLLRPIYQCAVQNLLGCVRGLRIGGELVDMLLESRELGGSDLVHSGCDMGCDSLDCKNGGHCSVAWQSDEKGITLASNAYLTFDNRGFLSRYILPPQKRTQTLQFAFAPSAPSTAHQILASVLFNDGRVFEVILNKNGSVNVAVVDDNRRTVVRTFAGNFHNGYRHFFVARFGAHQATTVIIDTTRHDFDFVADNLDLFQAKEINLGGREVELLAASDKSNYSGCISNLDIDYGVPALHVTPIADLDNQSIISYSRLSPAVVVVQRGACAAFQIQDSLPVFINPVELPVWETNFKRLVYHDNNSDASSEEGQFWMWGLCIVISLMVMLLLMTLIVCCCCLIGGGKSSAKPRISKDEEQPLHTANSTPLPNLLERQPKLGAQKHVTIADPFNGKKLEPFPEDDGELKQVSPRSSLQSGMTAYFTAQESLSDDAAGDEDDLDEDLDETLRDIGDENYDMQDVTQGDPTVPKDSPLYATPTSPSLRPIPAPVPPSQRLSS</sequence>
<reference evidence="5" key="1">
    <citation type="submission" date="2016-04" db="UniProtKB">
        <authorList>
            <consortium name="WormBaseParasite"/>
        </authorList>
    </citation>
    <scope>IDENTIFICATION</scope>
</reference>
<gene>
    <name evidence="3" type="ORF">NBR_LOCUS6188</name>
</gene>
<evidence type="ECO:0000313" key="4">
    <source>
        <dbReference type="Proteomes" id="UP000271162"/>
    </source>
</evidence>
<evidence type="ECO:0000256" key="1">
    <source>
        <dbReference type="SAM" id="MobiDB-lite"/>
    </source>
</evidence>
<evidence type="ECO:0000313" key="5">
    <source>
        <dbReference type="WBParaSite" id="NBR_0000618701-mRNA-1"/>
    </source>
</evidence>
<feature type="compositionally biased region" description="Acidic residues" evidence="1">
    <location>
        <begin position="493"/>
        <end position="509"/>
    </location>
</feature>
<evidence type="ECO:0000256" key="2">
    <source>
        <dbReference type="SAM" id="Phobius"/>
    </source>
</evidence>
<keyword evidence="2" id="KW-1133">Transmembrane helix</keyword>
<keyword evidence="2" id="KW-0812">Transmembrane</keyword>
<keyword evidence="4" id="KW-1185">Reference proteome</keyword>
<feature type="compositionally biased region" description="Polar residues" evidence="1">
    <location>
        <begin position="474"/>
        <end position="490"/>
    </location>
</feature>
<feature type="transmembrane region" description="Helical" evidence="2">
    <location>
        <begin position="378"/>
        <end position="406"/>
    </location>
</feature>
<dbReference type="Gene3D" id="2.60.120.200">
    <property type="match status" value="1"/>
</dbReference>
<dbReference type="OMA" id="TCKEHFA"/>
<feature type="region of interest" description="Disordered" evidence="1">
    <location>
        <begin position="454"/>
        <end position="562"/>
    </location>
</feature>
<protein>
    <submittedName>
        <fullName evidence="5">LAM_G_DOMAIN domain-containing protein</fullName>
    </submittedName>
</protein>
<dbReference type="SUPFAM" id="SSF49899">
    <property type="entry name" value="Concanavalin A-like lectins/glucanases"/>
    <property type="match status" value="1"/>
</dbReference>
<feature type="region of interest" description="Disordered" evidence="1">
    <location>
        <begin position="411"/>
        <end position="437"/>
    </location>
</feature>
<organism evidence="5">
    <name type="scientific">Nippostrongylus brasiliensis</name>
    <name type="common">Rat hookworm</name>
    <dbReference type="NCBI Taxonomy" id="27835"/>
    <lineage>
        <taxon>Eukaryota</taxon>
        <taxon>Metazoa</taxon>
        <taxon>Ecdysozoa</taxon>
        <taxon>Nematoda</taxon>
        <taxon>Chromadorea</taxon>
        <taxon>Rhabditida</taxon>
        <taxon>Rhabditina</taxon>
        <taxon>Rhabditomorpha</taxon>
        <taxon>Strongyloidea</taxon>
        <taxon>Heligmosomidae</taxon>
        <taxon>Nippostrongylus</taxon>
    </lineage>
</organism>
<name>A0A158QX36_NIPBR</name>
<dbReference type="Proteomes" id="UP000271162">
    <property type="component" value="Unassembled WGS sequence"/>
</dbReference>
<reference evidence="3 4" key="2">
    <citation type="submission" date="2018-11" db="EMBL/GenBank/DDBJ databases">
        <authorList>
            <consortium name="Pathogen Informatics"/>
        </authorList>
    </citation>
    <scope>NUCLEOTIDE SEQUENCE [LARGE SCALE GENOMIC DNA]</scope>
</reference>
<proteinExistence type="predicted"/>
<dbReference type="InterPro" id="IPR013320">
    <property type="entry name" value="ConA-like_dom_sf"/>
</dbReference>
<dbReference type="STRING" id="27835.A0A158QX36"/>
<dbReference type="WBParaSite" id="NBR_0000618701-mRNA-1">
    <property type="protein sequence ID" value="NBR_0000618701-mRNA-1"/>
    <property type="gene ID" value="NBR_0000618701"/>
</dbReference>
<accession>A0A158QX36</accession>
<dbReference type="AlphaFoldDB" id="A0A158QX36"/>
<dbReference type="EMBL" id="UYSL01019783">
    <property type="protein sequence ID" value="VDL69777.1"/>
    <property type="molecule type" value="Genomic_DNA"/>
</dbReference>